<evidence type="ECO:0000313" key="2">
    <source>
        <dbReference type="EMBL" id="OGK49631.1"/>
    </source>
</evidence>
<proteinExistence type="predicted"/>
<evidence type="ECO:0000313" key="3">
    <source>
        <dbReference type="Proteomes" id="UP000178558"/>
    </source>
</evidence>
<evidence type="ECO:0000256" key="1">
    <source>
        <dbReference type="SAM" id="Phobius"/>
    </source>
</evidence>
<dbReference type="InterPro" id="IPR044020">
    <property type="entry name" value="DUF5676"/>
</dbReference>
<dbReference type="AlphaFoldDB" id="A0A1F7J1Z8"/>
<feature type="transmembrane region" description="Helical" evidence="1">
    <location>
        <begin position="7"/>
        <end position="29"/>
    </location>
</feature>
<reference evidence="2 3" key="1">
    <citation type="journal article" date="2016" name="Nat. Commun.">
        <title>Thousands of microbial genomes shed light on interconnected biogeochemical processes in an aquifer system.</title>
        <authorList>
            <person name="Anantharaman K."/>
            <person name="Brown C.T."/>
            <person name="Hug L.A."/>
            <person name="Sharon I."/>
            <person name="Castelle C.J."/>
            <person name="Probst A.J."/>
            <person name="Thomas B.C."/>
            <person name="Singh A."/>
            <person name="Wilkins M.J."/>
            <person name="Karaoz U."/>
            <person name="Brodie E.L."/>
            <person name="Williams K.H."/>
            <person name="Hubbard S.S."/>
            <person name="Banfield J.F."/>
        </authorList>
    </citation>
    <scope>NUCLEOTIDE SEQUENCE [LARGE SCALE GENOMIC DNA]</scope>
</reference>
<protein>
    <submittedName>
        <fullName evidence="2">Uncharacterized protein</fullName>
    </submittedName>
</protein>
<keyword evidence="1" id="KW-0472">Membrane</keyword>
<keyword evidence="1" id="KW-1133">Transmembrane helix</keyword>
<gene>
    <name evidence="2" type="ORF">A3B50_04235</name>
</gene>
<dbReference type="Pfam" id="PF18926">
    <property type="entry name" value="DUF5676"/>
    <property type="match status" value="1"/>
</dbReference>
<comment type="caution">
    <text evidence="2">The sequence shown here is derived from an EMBL/GenBank/DDBJ whole genome shotgun (WGS) entry which is preliminary data.</text>
</comment>
<name>A0A1F7J1Z8_9BACT</name>
<dbReference type="EMBL" id="MGAQ01000029">
    <property type="protein sequence ID" value="OGK49631.1"/>
    <property type="molecule type" value="Genomic_DNA"/>
</dbReference>
<accession>A0A1F7J1Z8</accession>
<keyword evidence="1" id="KW-0812">Transmembrane</keyword>
<sequence>MKHEPKVTANALAVVGGIWYVLCVFWVMVSKSSYMGIIGSWFHGVDFNALPTATLTTSSVLTGLVSFVAFAWISGYIFAVAYNKFLKK</sequence>
<feature type="transmembrane region" description="Helical" evidence="1">
    <location>
        <begin position="60"/>
        <end position="82"/>
    </location>
</feature>
<organism evidence="2 3">
    <name type="scientific">Candidatus Roizmanbacteria bacterium RIFCSPLOWO2_01_FULL_40_42</name>
    <dbReference type="NCBI Taxonomy" id="1802066"/>
    <lineage>
        <taxon>Bacteria</taxon>
        <taxon>Candidatus Roizmaniibacteriota</taxon>
    </lineage>
</organism>
<dbReference type="Proteomes" id="UP000178558">
    <property type="component" value="Unassembled WGS sequence"/>
</dbReference>